<gene>
    <name evidence="9" type="primary">LOC132534962</name>
</gene>
<dbReference type="Gene3D" id="3.10.20.370">
    <property type="match status" value="1"/>
</dbReference>
<dbReference type="SUPFAM" id="SSF53098">
    <property type="entry name" value="Ribonuclease H-like"/>
    <property type="match status" value="1"/>
</dbReference>
<dbReference type="PROSITE" id="PS50879">
    <property type="entry name" value="RNASE_H_1"/>
    <property type="match status" value="1"/>
</dbReference>
<keyword evidence="3" id="KW-0540">Nuclease</keyword>
<name>A0ABM3WGR3_ERIEU</name>
<dbReference type="InterPro" id="IPR002156">
    <property type="entry name" value="RNaseH_domain"/>
</dbReference>
<evidence type="ECO:0000256" key="4">
    <source>
        <dbReference type="ARBA" id="ARBA00022759"/>
    </source>
</evidence>
<keyword evidence="1" id="KW-0808">Transferase</keyword>
<accession>A0ABM3WGR3</accession>
<dbReference type="InterPro" id="IPR012337">
    <property type="entry name" value="RNaseH-like_sf"/>
</dbReference>
<keyword evidence="6" id="KW-0695">RNA-directed DNA polymerase</keyword>
<dbReference type="PANTHER" id="PTHR41694:SF5">
    <property type="entry name" value="RIBONUCLEASE H"/>
    <property type="match status" value="1"/>
</dbReference>
<evidence type="ECO:0000256" key="5">
    <source>
        <dbReference type="ARBA" id="ARBA00022801"/>
    </source>
</evidence>
<dbReference type="PANTHER" id="PTHR41694">
    <property type="entry name" value="ENDOGENOUS RETROVIRUS GROUP K MEMBER POL PROTEIN"/>
    <property type="match status" value="1"/>
</dbReference>
<evidence type="ECO:0000256" key="2">
    <source>
        <dbReference type="ARBA" id="ARBA00022695"/>
    </source>
</evidence>
<evidence type="ECO:0000256" key="1">
    <source>
        <dbReference type="ARBA" id="ARBA00022679"/>
    </source>
</evidence>
<dbReference type="InterPro" id="IPR036397">
    <property type="entry name" value="RNaseH_sf"/>
</dbReference>
<evidence type="ECO:0000256" key="6">
    <source>
        <dbReference type="ARBA" id="ARBA00022918"/>
    </source>
</evidence>
<dbReference type="Gene3D" id="3.30.420.10">
    <property type="entry name" value="Ribonuclease H-like superfamily/Ribonuclease H"/>
    <property type="match status" value="1"/>
</dbReference>
<keyword evidence="2" id="KW-0548">Nucleotidyltransferase</keyword>
<organism evidence="8 9">
    <name type="scientific">Erinaceus europaeus</name>
    <name type="common">Western European hedgehog</name>
    <dbReference type="NCBI Taxonomy" id="9365"/>
    <lineage>
        <taxon>Eukaryota</taxon>
        <taxon>Metazoa</taxon>
        <taxon>Chordata</taxon>
        <taxon>Craniata</taxon>
        <taxon>Vertebrata</taxon>
        <taxon>Euteleostomi</taxon>
        <taxon>Mammalia</taxon>
        <taxon>Eutheria</taxon>
        <taxon>Laurasiatheria</taxon>
        <taxon>Eulipotyphla</taxon>
        <taxon>Erinaceidae</taxon>
        <taxon>Erinaceinae</taxon>
        <taxon>Erinaceus</taxon>
    </lineage>
</organism>
<dbReference type="SUPFAM" id="SSF56672">
    <property type="entry name" value="DNA/RNA polymerases"/>
    <property type="match status" value="1"/>
</dbReference>
<feature type="domain" description="RNase H type-1" evidence="7">
    <location>
        <begin position="128"/>
        <end position="212"/>
    </location>
</feature>
<sequence>MAPVAYFSKKLDSVAAGWPPCLCIIAATAMLTKDAQKLTPSQKLTMTTPHAVDGILQQPPDRWISNARLTHYQSLLLNPPVIQFSSRASLNPATLLPDPELDAPLHDCSEILSCTSSLREDLKDQPLKGTEVNWYTDGSSFIRDGVKYAGAMVTTEHETVWAAALPAGTSAQKAELIALTKALNLGKGKRLNIYTDSHYAFATAHIHGAIYR</sequence>
<dbReference type="RefSeq" id="XP_060035756.1">
    <property type="nucleotide sequence ID" value="XM_060179773.1"/>
</dbReference>
<keyword evidence="4" id="KW-0255">Endonuclease</keyword>
<keyword evidence="5" id="KW-0378">Hydrolase</keyword>
<dbReference type="InterPro" id="IPR043502">
    <property type="entry name" value="DNA/RNA_pol_sf"/>
</dbReference>
<evidence type="ECO:0000313" key="8">
    <source>
        <dbReference type="Proteomes" id="UP001652624"/>
    </source>
</evidence>
<evidence type="ECO:0000259" key="7">
    <source>
        <dbReference type="PROSITE" id="PS50879"/>
    </source>
</evidence>
<proteinExistence type="predicted"/>
<protein>
    <submittedName>
        <fullName evidence="9">Uncharacterized protein LOC132534962</fullName>
    </submittedName>
</protein>
<evidence type="ECO:0000256" key="3">
    <source>
        <dbReference type="ARBA" id="ARBA00022722"/>
    </source>
</evidence>
<dbReference type="GeneID" id="132534962"/>
<reference evidence="9" key="1">
    <citation type="submission" date="2025-08" db="UniProtKB">
        <authorList>
            <consortium name="RefSeq"/>
        </authorList>
    </citation>
    <scope>IDENTIFICATION</scope>
</reference>
<dbReference type="Proteomes" id="UP001652624">
    <property type="component" value="Chromosome 20"/>
</dbReference>
<dbReference type="Pfam" id="PF00075">
    <property type="entry name" value="RNase_H"/>
    <property type="match status" value="1"/>
</dbReference>
<keyword evidence="8" id="KW-1185">Reference proteome</keyword>
<evidence type="ECO:0000313" key="9">
    <source>
        <dbReference type="RefSeq" id="XP_060035756.1"/>
    </source>
</evidence>